<accession>A0ABM3ZQW0</accession>
<protein>
    <submittedName>
        <fullName evidence="3">Uncharacterized protein LOC132712616</fullName>
    </submittedName>
</protein>
<dbReference type="InterPro" id="IPR042566">
    <property type="entry name" value="L1_C"/>
</dbReference>
<dbReference type="RefSeq" id="XP_060550752.1">
    <property type="nucleotide sequence ID" value="XM_060694769.1"/>
</dbReference>
<evidence type="ECO:0000313" key="3">
    <source>
        <dbReference type="RefSeq" id="XP_060550752.1"/>
    </source>
</evidence>
<name>A0ABM3ZQW0_PANGU</name>
<reference evidence="3" key="1">
    <citation type="submission" date="2025-08" db="UniProtKB">
        <authorList>
            <consortium name="RefSeq"/>
        </authorList>
    </citation>
    <scope>IDENTIFICATION</scope>
    <source>
        <tissue evidence="3">Blood</tissue>
    </source>
</reference>
<evidence type="ECO:0000256" key="1">
    <source>
        <dbReference type="SAM" id="MobiDB-lite"/>
    </source>
</evidence>
<keyword evidence="2" id="KW-1185">Reference proteome</keyword>
<dbReference type="Gene3D" id="3.30.250.20">
    <property type="entry name" value="L1 transposable element, C-terminal domain"/>
    <property type="match status" value="1"/>
</dbReference>
<dbReference type="InterPro" id="IPR004244">
    <property type="entry name" value="Transposase_22"/>
</dbReference>
<feature type="compositionally biased region" description="Basic and acidic residues" evidence="1">
    <location>
        <begin position="205"/>
        <end position="214"/>
    </location>
</feature>
<evidence type="ECO:0000313" key="2">
    <source>
        <dbReference type="Proteomes" id="UP001652622"/>
    </source>
</evidence>
<dbReference type="GeneID" id="132712616"/>
<gene>
    <name evidence="3" type="primary">LOC132712616</name>
</gene>
<feature type="region of interest" description="Disordered" evidence="1">
    <location>
        <begin position="205"/>
        <end position="228"/>
    </location>
</feature>
<sequence length="308" mass="35808">MKDNDYKIDEVDNKMQRIEDEIVMIQFRAMEFAIRLRGIREEERQDLRQVCSEALAKILQVNPDLVFHKIDKIYRVNSWVARQRQLPRDVVIYFTEREIRNDILQKSFHTSIQVGGSRLVIFKELPPKMLKARKEFGFLVKELKNLQIPFRWDAPAGVIFRYKGEGYRLNTVEKAQHFYSTILMERTPSPRTSTVLEIKESEERQLKEQSKQELENVQGAEGGILSEPSLDSSPILDLIQLTEVKDQRITRAQSKLLKQKQQQQQERQDKKAVKSTAQEIGAMGGARSKLADELQAYCSALQKEANDL</sequence>
<dbReference type="PANTHER" id="PTHR11505">
    <property type="entry name" value="L1 TRANSPOSABLE ELEMENT-RELATED"/>
    <property type="match status" value="1"/>
</dbReference>
<organism evidence="2 3">
    <name type="scientific">Pantherophis guttatus</name>
    <name type="common">Corn snake</name>
    <name type="synonym">Elaphe guttata</name>
    <dbReference type="NCBI Taxonomy" id="94885"/>
    <lineage>
        <taxon>Eukaryota</taxon>
        <taxon>Metazoa</taxon>
        <taxon>Chordata</taxon>
        <taxon>Craniata</taxon>
        <taxon>Vertebrata</taxon>
        <taxon>Euteleostomi</taxon>
        <taxon>Lepidosauria</taxon>
        <taxon>Squamata</taxon>
        <taxon>Bifurcata</taxon>
        <taxon>Unidentata</taxon>
        <taxon>Episquamata</taxon>
        <taxon>Toxicofera</taxon>
        <taxon>Serpentes</taxon>
        <taxon>Colubroidea</taxon>
        <taxon>Colubridae</taxon>
        <taxon>Colubrinae</taxon>
        <taxon>Pantherophis</taxon>
    </lineage>
</organism>
<proteinExistence type="predicted"/>
<feature type="region of interest" description="Disordered" evidence="1">
    <location>
        <begin position="260"/>
        <end position="286"/>
    </location>
</feature>
<dbReference type="Proteomes" id="UP001652622">
    <property type="component" value="Unplaced"/>
</dbReference>